<evidence type="ECO:0000259" key="2">
    <source>
        <dbReference type="Pfam" id="PF20906"/>
    </source>
</evidence>
<organism evidence="3 4">
    <name type="scientific">Anaerotruncus colihominis</name>
    <dbReference type="NCBI Taxonomy" id="169435"/>
    <lineage>
        <taxon>Bacteria</taxon>
        <taxon>Bacillati</taxon>
        <taxon>Bacillota</taxon>
        <taxon>Clostridia</taxon>
        <taxon>Eubacteriales</taxon>
        <taxon>Oscillospiraceae</taxon>
        <taxon>Anaerotruncus</taxon>
    </lineage>
</organism>
<dbReference type="InterPro" id="IPR027479">
    <property type="entry name" value="S-Me-THD_N_sf"/>
</dbReference>
<proteinExistence type="predicted"/>
<dbReference type="RefSeq" id="WP_160202933.1">
    <property type="nucleotide sequence ID" value="NZ_QXWK01000030.1"/>
</dbReference>
<dbReference type="InterPro" id="IPR024071">
    <property type="entry name" value="S-Me-THD_C_sf"/>
</dbReference>
<evidence type="ECO:0000259" key="1">
    <source>
        <dbReference type="Pfam" id="PF06032"/>
    </source>
</evidence>
<dbReference type="SUPFAM" id="SSF160991">
    <property type="entry name" value="CV3147-like"/>
    <property type="match status" value="1"/>
</dbReference>
<evidence type="ECO:0000313" key="4">
    <source>
        <dbReference type="Proteomes" id="UP000446866"/>
    </source>
</evidence>
<evidence type="ECO:0000313" key="3">
    <source>
        <dbReference type="EMBL" id="NBH62647.1"/>
    </source>
</evidence>
<dbReference type="Gene3D" id="2.40.390.10">
    <property type="entry name" value="CV3147-like"/>
    <property type="match status" value="1"/>
</dbReference>
<reference evidence="3 4" key="1">
    <citation type="submission" date="2018-08" db="EMBL/GenBank/DDBJ databases">
        <title>Murine metabolic-syndrome-specific gut microbial biobank.</title>
        <authorList>
            <person name="Liu C."/>
        </authorList>
    </citation>
    <scope>NUCLEOTIDE SEQUENCE [LARGE SCALE GENOMIC DNA]</scope>
    <source>
        <strain evidence="3 4">28</strain>
    </source>
</reference>
<dbReference type="Gene3D" id="3.40.1610.10">
    <property type="entry name" value="CV3147-like domain"/>
    <property type="match status" value="1"/>
</dbReference>
<dbReference type="Pfam" id="PF20906">
    <property type="entry name" value="S-Me-THD_C"/>
    <property type="match status" value="1"/>
</dbReference>
<comment type="caution">
    <text evidence="3">The sequence shown here is derived from an EMBL/GenBank/DDBJ whole genome shotgun (WGS) entry which is preliminary data.</text>
</comment>
<feature type="domain" description="S-Me-THD-like C-terminal" evidence="2">
    <location>
        <begin position="175"/>
        <end position="360"/>
    </location>
</feature>
<gene>
    <name evidence="3" type="ORF">D0435_13405</name>
</gene>
<dbReference type="EMBL" id="QXWK01000030">
    <property type="protein sequence ID" value="NBH62647.1"/>
    <property type="molecule type" value="Genomic_DNA"/>
</dbReference>
<sequence>MRELNKQDMIDVLYGCAVLGTGGGGPLEEGLSLMKKHFDKGETLKLIKLDELPDDEYVVTPYGCGAPSAGGKNPKFADLSLAEEASSVLAVQALEGFLGKKIYAVGSTELGGSNTAEALHAALEMGVPLLDADPAGRSVPELQHSTYYVKDVPIYPMGVATKFGEKIVLQNVQGDLRAEDIVRAIAVASDNMVGVADHANVGRVIKEALIPDMITYAQEIGVTLREAKEKGLDVAKAIADAKDGKLLFKGVVTEFPWETRDGFNFGEIHLKGEAEFTGETYKIWLKNENIMAYRNGEIDVMAPDLICMIGENGDPLTTPNFDLGQRMTVIALPSPEIWTTPEGLACFGPKHFGFDVEYKPFER</sequence>
<dbReference type="InterPro" id="IPR048350">
    <property type="entry name" value="S-Me-THD-like_C"/>
</dbReference>
<dbReference type="Proteomes" id="UP000446866">
    <property type="component" value="Unassembled WGS sequence"/>
</dbReference>
<dbReference type="InterPro" id="IPR010318">
    <property type="entry name" value="S-Me-THD_N"/>
</dbReference>
<feature type="domain" description="S-Me-THD N-terminal" evidence="1">
    <location>
        <begin position="8"/>
        <end position="170"/>
    </location>
</feature>
<protein>
    <submittedName>
        <fullName evidence="3">DUF917 domain-containing protein</fullName>
    </submittedName>
</protein>
<name>A0A845QPL1_9FIRM</name>
<dbReference type="AlphaFoldDB" id="A0A845QPL1"/>
<dbReference type="Pfam" id="PF06032">
    <property type="entry name" value="S-Me-THD_N"/>
    <property type="match status" value="1"/>
</dbReference>
<accession>A0A845QPL1</accession>
<keyword evidence="4" id="KW-1185">Reference proteome</keyword>